<feature type="binding site" evidence="8">
    <location>
        <position position="198"/>
    </location>
    <ligand>
        <name>Zn(2+)</name>
        <dbReference type="ChEBI" id="CHEBI:29105"/>
    </ligand>
</feature>
<dbReference type="eggNOG" id="COG1820">
    <property type="taxonomic scope" value="Bacteria"/>
</dbReference>
<dbReference type="PANTHER" id="PTHR11113:SF14">
    <property type="entry name" value="N-ACETYLGLUCOSAMINE-6-PHOSPHATE DEACETYLASE"/>
    <property type="match status" value="1"/>
</dbReference>
<dbReference type="InterPro" id="IPR006680">
    <property type="entry name" value="Amidohydro-rel"/>
</dbReference>
<dbReference type="GO" id="GO:0046872">
    <property type="term" value="F:metal ion binding"/>
    <property type="evidence" value="ECO:0007669"/>
    <property type="project" value="UniProtKB-KW"/>
</dbReference>
<dbReference type="SUPFAM" id="SSF51338">
    <property type="entry name" value="Composite domain of metallo-dependent hydrolases"/>
    <property type="match status" value="1"/>
</dbReference>
<feature type="binding site" evidence="7">
    <location>
        <begin position="234"/>
        <end position="235"/>
    </location>
    <ligand>
        <name>substrate</name>
    </ligand>
</feature>
<feature type="binding site" evidence="7">
    <location>
        <begin position="326"/>
        <end position="328"/>
    </location>
    <ligand>
        <name>substrate</name>
    </ligand>
</feature>
<dbReference type="Gene3D" id="2.30.40.10">
    <property type="entry name" value="Urease, subunit C, domain 1"/>
    <property type="match status" value="1"/>
</dbReference>
<feature type="domain" description="Amidohydrolase-related" evidence="9">
    <location>
        <begin position="53"/>
        <end position="398"/>
    </location>
</feature>
<dbReference type="InterPro" id="IPR011059">
    <property type="entry name" value="Metal-dep_hydrolase_composite"/>
</dbReference>
<feature type="binding site" evidence="7">
    <location>
        <position position="242"/>
    </location>
    <ligand>
        <name>substrate</name>
    </ligand>
</feature>
<evidence type="ECO:0000259" key="9">
    <source>
        <dbReference type="Pfam" id="PF01979"/>
    </source>
</evidence>
<dbReference type="GO" id="GO:0008448">
    <property type="term" value="F:N-acetylglucosamine-6-phosphate deacetylase activity"/>
    <property type="evidence" value="ECO:0007669"/>
    <property type="project" value="InterPro"/>
</dbReference>
<evidence type="ECO:0000313" key="10">
    <source>
        <dbReference type="EMBL" id="EEH63868.1"/>
    </source>
</evidence>
<dbReference type="RefSeq" id="WP_006546659.1">
    <property type="nucleotide sequence ID" value="NZ_DS999543.1"/>
</dbReference>
<dbReference type="HOGENOM" id="CLU_032482_1_2_11"/>
<dbReference type="PANTHER" id="PTHR11113">
    <property type="entry name" value="N-ACETYLGLUCOSAMINE-6-PHOSPHATE DEACETYLASE"/>
    <property type="match status" value="1"/>
</dbReference>
<proteinExistence type="inferred from homology"/>
<keyword evidence="11" id="KW-1185">Reference proteome</keyword>
<keyword evidence="4 5" id="KW-0119">Carbohydrate metabolism</keyword>
<evidence type="ECO:0000256" key="5">
    <source>
        <dbReference type="PIRNR" id="PIRNR038994"/>
    </source>
</evidence>
<evidence type="ECO:0000256" key="1">
    <source>
        <dbReference type="ARBA" id="ARBA00010716"/>
    </source>
</evidence>
<keyword evidence="2 8" id="KW-0479">Metal-binding</keyword>
<dbReference type="STRING" id="525245.HMPREF0044_0887"/>
<protein>
    <submittedName>
        <fullName evidence="10">Putative N-acetylglucosamine-6-phosphate deacetylase</fullName>
    </submittedName>
</protein>
<dbReference type="PIRSF" id="PIRSF038994">
    <property type="entry name" value="NagA"/>
    <property type="match status" value="1"/>
</dbReference>
<keyword evidence="3 5" id="KW-0378">Hydrolase</keyword>
<comment type="caution">
    <text evidence="10">The sequence shown here is derived from an EMBL/GenBank/DDBJ whole genome shotgun (WGS) entry which is preliminary data.</text>
</comment>
<feature type="binding site" evidence="8">
    <location>
        <position position="231"/>
    </location>
    <ligand>
        <name>Zn(2+)</name>
        <dbReference type="ChEBI" id="CHEBI:29105"/>
    </ligand>
</feature>
<sequence>METKTILRGRLVTDTEVIADGAVVFTDEIVKSGVATEILSAEELAAAEQVEGYLFPGLVDVHCHGGGGESFPNAETTEQAMTAVMAHRVQGTTSLVASAVTAAPEVLKARAAVLTELCEAGELAGVHFEGPFVSHARCGAQDPTYIIDPDPELTQELLEICKGYCTTMTVAPEKGRAYGEGSVAEVLIEGGALPSWGHTDSGPDHVRAALEYSREKLSVVAPRSPKATVTHLFNGMRPIHHRDPGPVPEFLSDAARDGAILEVISDGVHLNLAIIRSVYETLGRNALVLVTDAMAAAGMPDGSYQLGPQGVTVKDGVARLTEGDSIAGGTSRLIDQIRLLVTGGYIPLVDAVYMATAQGAKILGDERVGTLSEGAHADVLVVSEDFQVERVYRRGKVVA</sequence>
<comment type="cofactor">
    <cofactor evidence="8">
        <name>a divalent metal cation</name>
        <dbReference type="ChEBI" id="CHEBI:60240"/>
    </cofactor>
    <text evidence="8">Binds 1 divalent metal cation per subunit.</text>
</comment>
<dbReference type="AlphaFoldDB" id="C0W009"/>
<gene>
    <name evidence="10" type="ORF">HMPREF0044_0887</name>
</gene>
<feature type="binding site" evidence="8">
    <location>
        <position position="129"/>
    </location>
    <ligand>
        <name>Zn(2+)</name>
        <dbReference type="ChEBI" id="CHEBI:29105"/>
    </ligand>
</feature>
<evidence type="ECO:0000256" key="3">
    <source>
        <dbReference type="ARBA" id="ARBA00022801"/>
    </source>
</evidence>
<feature type="binding site" evidence="7">
    <location>
        <position position="140"/>
    </location>
    <ligand>
        <name>substrate</name>
    </ligand>
</feature>
<evidence type="ECO:0000256" key="7">
    <source>
        <dbReference type="PIRSR" id="PIRSR038994-2"/>
    </source>
</evidence>
<evidence type="ECO:0000256" key="2">
    <source>
        <dbReference type="ARBA" id="ARBA00022723"/>
    </source>
</evidence>
<dbReference type="InterPro" id="IPR032466">
    <property type="entry name" value="Metal_Hydrolase"/>
</dbReference>
<dbReference type="Gene3D" id="3.20.20.140">
    <property type="entry name" value="Metal-dependent hydrolases"/>
    <property type="match status" value="1"/>
</dbReference>
<dbReference type="Pfam" id="PF01979">
    <property type="entry name" value="Amidohydro_1"/>
    <property type="match status" value="1"/>
</dbReference>
<name>C0W009_9ACTO</name>
<accession>C0W009</accession>
<organism evidence="10 11">
    <name type="scientific">Gleimia coleocanis DSM 15436</name>
    <dbReference type="NCBI Taxonomy" id="525245"/>
    <lineage>
        <taxon>Bacteria</taxon>
        <taxon>Bacillati</taxon>
        <taxon>Actinomycetota</taxon>
        <taxon>Actinomycetes</taxon>
        <taxon>Actinomycetales</taxon>
        <taxon>Actinomycetaceae</taxon>
        <taxon>Gleimia</taxon>
    </lineage>
</organism>
<dbReference type="Proteomes" id="UP000010301">
    <property type="component" value="Unassembled WGS sequence"/>
</dbReference>
<dbReference type="SUPFAM" id="SSF51556">
    <property type="entry name" value="Metallo-dependent hydrolases"/>
    <property type="match status" value="1"/>
</dbReference>
<dbReference type="EMBL" id="ACFG01000030">
    <property type="protein sequence ID" value="EEH63868.1"/>
    <property type="molecule type" value="Genomic_DNA"/>
</dbReference>
<feature type="active site" description="Proton donor/acceptor" evidence="6">
    <location>
        <position position="292"/>
    </location>
</feature>
<reference evidence="10 11" key="1">
    <citation type="submission" date="2009-01" db="EMBL/GenBank/DDBJ databases">
        <authorList>
            <person name="Qin X."/>
            <person name="Bachman B."/>
            <person name="Battles P."/>
            <person name="Bell A."/>
            <person name="Bess C."/>
            <person name="Bickham C."/>
            <person name="Chaboub L."/>
            <person name="Chen D."/>
            <person name="Coyle M."/>
            <person name="Deiros D.R."/>
            <person name="Dinh H."/>
            <person name="Forbes L."/>
            <person name="Fowler G."/>
            <person name="Francisco L."/>
            <person name="Fu Q."/>
            <person name="Gubbala S."/>
            <person name="Hale W."/>
            <person name="Han Y."/>
            <person name="Hemphill L."/>
            <person name="Highlander S.K."/>
            <person name="Hirani K."/>
            <person name="Hogues M."/>
            <person name="Jackson L."/>
            <person name="Jakkamsetti A."/>
            <person name="Javaid M."/>
            <person name="Jiang H."/>
            <person name="Korchina V."/>
            <person name="Kovar C."/>
            <person name="Lara F."/>
            <person name="Lee S."/>
            <person name="Mata R."/>
            <person name="Mathew T."/>
            <person name="Moen C."/>
            <person name="Morales K."/>
            <person name="Munidasa M."/>
            <person name="Nazareth L."/>
            <person name="Ngo R."/>
            <person name="Nguyen L."/>
            <person name="Okwuonu G."/>
            <person name="Ongeri F."/>
            <person name="Patil S."/>
            <person name="Petrosino J."/>
            <person name="Pham C."/>
            <person name="Pham P."/>
            <person name="Pu L.-L."/>
            <person name="Puazo M."/>
            <person name="Raj R."/>
            <person name="Reid J."/>
            <person name="Rouhana J."/>
            <person name="Saada N."/>
            <person name="Shang Y."/>
            <person name="Simmons D."/>
            <person name="Thornton R."/>
            <person name="Warren J."/>
            <person name="Weissenberger G."/>
            <person name="Zhang J."/>
            <person name="Zhang L."/>
            <person name="Zhou C."/>
            <person name="Zhu D."/>
            <person name="Muzny D."/>
            <person name="Worley K."/>
            <person name="Gibbs R."/>
        </authorList>
    </citation>
    <scope>NUCLEOTIDE SEQUENCE [LARGE SCALE GENOMIC DNA]</scope>
    <source>
        <strain evidence="10 11">DSM 15436</strain>
    </source>
</reference>
<evidence type="ECO:0000256" key="4">
    <source>
        <dbReference type="ARBA" id="ARBA00023277"/>
    </source>
</evidence>
<evidence type="ECO:0000256" key="6">
    <source>
        <dbReference type="PIRSR" id="PIRSR038994-1"/>
    </source>
</evidence>
<evidence type="ECO:0000256" key="8">
    <source>
        <dbReference type="PIRSR" id="PIRSR038994-3"/>
    </source>
</evidence>
<feature type="binding site" evidence="7">
    <location>
        <position position="269"/>
    </location>
    <ligand>
        <name>substrate</name>
    </ligand>
</feature>
<dbReference type="InterPro" id="IPR003764">
    <property type="entry name" value="GlcNAc_6-P_deAcase"/>
</dbReference>
<evidence type="ECO:0000313" key="11">
    <source>
        <dbReference type="Proteomes" id="UP000010301"/>
    </source>
</evidence>
<comment type="similarity">
    <text evidence="1 5">Belongs to the metallo-dependent hydrolases superfamily. NagA family.</text>
</comment>
<dbReference type="GO" id="GO:0006046">
    <property type="term" value="P:N-acetylglucosamine catabolic process"/>
    <property type="evidence" value="ECO:0007669"/>
    <property type="project" value="TreeGrafter"/>
</dbReference>
<dbReference type="OrthoDB" id="9776488at2"/>